<organism evidence="1 2">
    <name type="scientific">Mycena metata</name>
    <dbReference type="NCBI Taxonomy" id="1033252"/>
    <lineage>
        <taxon>Eukaryota</taxon>
        <taxon>Fungi</taxon>
        <taxon>Dikarya</taxon>
        <taxon>Basidiomycota</taxon>
        <taxon>Agaricomycotina</taxon>
        <taxon>Agaricomycetes</taxon>
        <taxon>Agaricomycetidae</taxon>
        <taxon>Agaricales</taxon>
        <taxon>Marasmiineae</taxon>
        <taxon>Mycenaceae</taxon>
        <taxon>Mycena</taxon>
    </lineage>
</organism>
<gene>
    <name evidence="1" type="ORF">B0H16DRAFT_1841502</name>
</gene>
<evidence type="ECO:0000313" key="2">
    <source>
        <dbReference type="Proteomes" id="UP001215598"/>
    </source>
</evidence>
<proteinExistence type="predicted"/>
<comment type="caution">
    <text evidence="1">The sequence shown here is derived from an EMBL/GenBank/DDBJ whole genome shotgun (WGS) entry which is preliminary data.</text>
</comment>
<dbReference type="EMBL" id="JARKIB010000063">
    <property type="protein sequence ID" value="KAJ7751105.1"/>
    <property type="molecule type" value="Genomic_DNA"/>
</dbReference>
<accession>A0AAD7IV45</accession>
<reference evidence="1" key="1">
    <citation type="submission" date="2023-03" db="EMBL/GenBank/DDBJ databases">
        <title>Massive genome expansion in bonnet fungi (Mycena s.s.) driven by repeated elements and novel gene families across ecological guilds.</title>
        <authorList>
            <consortium name="Lawrence Berkeley National Laboratory"/>
            <person name="Harder C.B."/>
            <person name="Miyauchi S."/>
            <person name="Viragh M."/>
            <person name="Kuo A."/>
            <person name="Thoen E."/>
            <person name="Andreopoulos B."/>
            <person name="Lu D."/>
            <person name="Skrede I."/>
            <person name="Drula E."/>
            <person name="Henrissat B."/>
            <person name="Morin E."/>
            <person name="Kohler A."/>
            <person name="Barry K."/>
            <person name="LaButti K."/>
            <person name="Morin E."/>
            <person name="Salamov A."/>
            <person name="Lipzen A."/>
            <person name="Mereny Z."/>
            <person name="Hegedus B."/>
            <person name="Baldrian P."/>
            <person name="Stursova M."/>
            <person name="Weitz H."/>
            <person name="Taylor A."/>
            <person name="Grigoriev I.V."/>
            <person name="Nagy L.G."/>
            <person name="Martin F."/>
            <person name="Kauserud H."/>
        </authorList>
    </citation>
    <scope>NUCLEOTIDE SEQUENCE</scope>
    <source>
        <strain evidence="1">CBHHK182m</strain>
    </source>
</reference>
<protein>
    <submittedName>
        <fullName evidence="1">Uncharacterized protein</fullName>
    </submittedName>
</protein>
<dbReference type="Proteomes" id="UP001215598">
    <property type="component" value="Unassembled WGS sequence"/>
</dbReference>
<keyword evidence="2" id="KW-1185">Reference proteome</keyword>
<evidence type="ECO:0000313" key="1">
    <source>
        <dbReference type="EMBL" id="KAJ7751105.1"/>
    </source>
</evidence>
<dbReference type="AlphaFoldDB" id="A0AAD7IV45"/>
<name>A0AAD7IV45_9AGAR</name>
<sequence>MRCVFELDIGDKMGGRVAVLYMGTSTKVSKPLIFGPIALDSVPELEWYRRILTVGRVLLQLLAIQHELEEPLNLNGDTFEDLIDKAIIPLTLEYDQGLRAMVLAAKPKQLWHKQYWDEPAFKTFLKDFTVNHTFPDPTYRPPTYTRIRNREAIRPPILIDNIRGTGEIPAKRLRQASDNEEDTPAPKCQETFGVLRSRQPKDPKKEKVAVLPAETGPAAAVHTAGASSGPGTGPLLLVALLELDGTALEAAVMSKDAAEMSSRRGGHMADAAIIYRDAAIIYRDAAMLPGDARVRVVARQSRDVDASTSPRPSVAVAARLREAREIVQLVPHAKAPFSGLAHLPCVEAAAFLQNPGGDKIGVPAFPSVLLVQSTSLQLEDTVRIIAPFLRPTLYNTALQFASPLHGNIYVHAMRFTIHTAGHIGCISTSI</sequence>